<proteinExistence type="predicted"/>
<dbReference type="RefSeq" id="XP_033520590.1">
    <property type="nucleotide sequence ID" value="XM_033673458.1"/>
</dbReference>
<gene>
    <name evidence="2" type="ORF">P153DRAFT_87153</name>
</gene>
<feature type="compositionally biased region" description="Polar residues" evidence="1">
    <location>
        <begin position="75"/>
        <end position="86"/>
    </location>
</feature>
<organism evidence="2 3">
    <name type="scientific">Dothidotthia symphoricarpi CBS 119687</name>
    <dbReference type="NCBI Taxonomy" id="1392245"/>
    <lineage>
        <taxon>Eukaryota</taxon>
        <taxon>Fungi</taxon>
        <taxon>Dikarya</taxon>
        <taxon>Ascomycota</taxon>
        <taxon>Pezizomycotina</taxon>
        <taxon>Dothideomycetes</taxon>
        <taxon>Pleosporomycetidae</taxon>
        <taxon>Pleosporales</taxon>
        <taxon>Dothidotthiaceae</taxon>
        <taxon>Dothidotthia</taxon>
    </lineage>
</organism>
<reference evidence="2" key="1">
    <citation type="journal article" date="2020" name="Stud. Mycol.">
        <title>101 Dothideomycetes genomes: a test case for predicting lifestyles and emergence of pathogens.</title>
        <authorList>
            <person name="Haridas S."/>
            <person name="Albert R."/>
            <person name="Binder M."/>
            <person name="Bloem J."/>
            <person name="Labutti K."/>
            <person name="Salamov A."/>
            <person name="Andreopoulos B."/>
            <person name="Baker S."/>
            <person name="Barry K."/>
            <person name="Bills G."/>
            <person name="Bluhm B."/>
            <person name="Cannon C."/>
            <person name="Castanera R."/>
            <person name="Culley D."/>
            <person name="Daum C."/>
            <person name="Ezra D."/>
            <person name="Gonzalez J."/>
            <person name="Henrissat B."/>
            <person name="Kuo A."/>
            <person name="Liang C."/>
            <person name="Lipzen A."/>
            <person name="Lutzoni F."/>
            <person name="Magnuson J."/>
            <person name="Mondo S."/>
            <person name="Nolan M."/>
            <person name="Ohm R."/>
            <person name="Pangilinan J."/>
            <person name="Park H.-J."/>
            <person name="Ramirez L."/>
            <person name="Alfaro M."/>
            <person name="Sun H."/>
            <person name="Tritt A."/>
            <person name="Yoshinaga Y."/>
            <person name="Zwiers L.-H."/>
            <person name="Turgeon B."/>
            <person name="Goodwin S."/>
            <person name="Spatafora J."/>
            <person name="Crous P."/>
            <person name="Grigoriev I."/>
        </authorList>
    </citation>
    <scope>NUCLEOTIDE SEQUENCE</scope>
    <source>
        <strain evidence="2">CBS 119687</strain>
    </source>
</reference>
<accession>A0A6A6A5Z7</accession>
<evidence type="ECO:0000313" key="2">
    <source>
        <dbReference type="EMBL" id="KAF2126198.1"/>
    </source>
</evidence>
<feature type="region of interest" description="Disordered" evidence="1">
    <location>
        <begin position="54"/>
        <end position="86"/>
    </location>
</feature>
<sequence length="259" mass="28758">MKVQPLAIADNDLDILRTSLKSELWNQYGGEITCDMADFYANFDTIFDDSIEHQKGDMNHSSLPMGQHGYPTPPSSIQSSPKTGTMNINNSSGLVSTPQLATMDMPNPLLIEYNAMDWEQQLGIDVQSAFATTPKAVKATTFEWMSPPIEPYTCSSQQNANMSTSFSSKFNVSVPFCQQTQSAFDTSFDFNLHEPLVASCALETESPYTDSITCLHQEFEVCSSTLDVSEVMTPPSNAIRGDEFDFDDWIEYANLKSLN</sequence>
<evidence type="ECO:0000313" key="3">
    <source>
        <dbReference type="Proteomes" id="UP000799771"/>
    </source>
</evidence>
<dbReference type="GeneID" id="54413890"/>
<dbReference type="Proteomes" id="UP000799771">
    <property type="component" value="Unassembled WGS sequence"/>
</dbReference>
<keyword evidence="3" id="KW-1185">Reference proteome</keyword>
<dbReference type="AlphaFoldDB" id="A0A6A6A5Z7"/>
<dbReference type="EMBL" id="ML977514">
    <property type="protein sequence ID" value="KAF2126198.1"/>
    <property type="molecule type" value="Genomic_DNA"/>
</dbReference>
<protein>
    <submittedName>
        <fullName evidence="2">Uncharacterized protein</fullName>
    </submittedName>
</protein>
<evidence type="ECO:0000256" key="1">
    <source>
        <dbReference type="SAM" id="MobiDB-lite"/>
    </source>
</evidence>
<name>A0A6A6A5Z7_9PLEO</name>